<dbReference type="Proteomes" id="UP001057402">
    <property type="component" value="Chromosome 5"/>
</dbReference>
<evidence type="ECO:0000313" key="1">
    <source>
        <dbReference type="EMBL" id="KAI4370726.1"/>
    </source>
</evidence>
<proteinExistence type="predicted"/>
<dbReference type="EMBL" id="CM042884">
    <property type="protein sequence ID" value="KAI4370726.1"/>
    <property type="molecule type" value="Genomic_DNA"/>
</dbReference>
<evidence type="ECO:0000313" key="2">
    <source>
        <dbReference type="Proteomes" id="UP001057402"/>
    </source>
</evidence>
<comment type="caution">
    <text evidence="1">The sequence shown here is derived from an EMBL/GenBank/DDBJ whole genome shotgun (WGS) entry which is preliminary data.</text>
</comment>
<keyword evidence="2" id="KW-1185">Reference proteome</keyword>
<reference evidence="2" key="1">
    <citation type="journal article" date="2023" name="Front. Plant Sci.">
        <title>Chromosomal-level genome assembly of Melastoma candidum provides insights into trichome evolution.</title>
        <authorList>
            <person name="Zhong Y."/>
            <person name="Wu W."/>
            <person name="Sun C."/>
            <person name="Zou P."/>
            <person name="Liu Y."/>
            <person name="Dai S."/>
            <person name="Zhou R."/>
        </authorList>
    </citation>
    <scope>NUCLEOTIDE SEQUENCE [LARGE SCALE GENOMIC DNA]</scope>
</reference>
<organism evidence="1 2">
    <name type="scientific">Melastoma candidum</name>
    <dbReference type="NCBI Taxonomy" id="119954"/>
    <lineage>
        <taxon>Eukaryota</taxon>
        <taxon>Viridiplantae</taxon>
        <taxon>Streptophyta</taxon>
        <taxon>Embryophyta</taxon>
        <taxon>Tracheophyta</taxon>
        <taxon>Spermatophyta</taxon>
        <taxon>Magnoliopsida</taxon>
        <taxon>eudicotyledons</taxon>
        <taxon>Gunneridae</taxon>
        <taxon>Pentapetalae</taxon>
        <taxon>rosids</taxon>
        <taxon>malvids</taxon>
        <taxon>Myrtales</taxon>
        <taxon>Melastomataceae</taxon>
        <taxon>Melastomatoideae</taxon>
        <taxon>Melastomateae</taxon>
        <taxon>Melastoma</taxon>
    </lineage>
</organism>
<sequence>MLRSTLLRAKTLITIPKAPTTSGLIHHPLFFFFFSTQSQSPIARDLASTHGFPIEAAETLASLIGPKLRKKYPPVLSLFRDYGFSHSDITTILIRNPSLLGVNAYQSLKPKLDALVRHGIEGTTLVQVVSGDPYILRLSLSVRLDPCLRCLSRFFGRTPPLVDLFLVRRGTWVLHKFNNDMEENIDTLRESGVPDDKIVKMMIIRPRTLCRDPAEFRRMVSEIKELGMDVKSLMFIKGIVTRAGMKANKWAAKVEVFKKFGWTEREITRLFVKLPIVMESSVEKIEKALDYFLNQLGWTKEDVMTYPSLLFASLENKIKPRMSVLQVLASEGLITKKGMQQGLLLTADNFMARYVVKYKHRTKHVLDAL</sequence>
<protein>
    <submittedName>
        <fullName evidence="1">Uncharacterized protein</fullName>
    </submittedName>
</protein>
<name>A0ACB9QUX3_9MYRT</name>
<accession>A0ACB9QUX3</accession>
<gene>
    <name evidence="1" type="ORF">MLD38_019042</name>
</gene>